<name>A0A1P8FA73_9CHLR</name>
<evidence type="ECO:0000313" key="1">
    <source>
        <dbReference type="EMBL" id="APV45366.1"/>
    </source>
</evidence>
<proteinExistence type="predicted"/>
<evidence type="ECO:0008006" key="3">
    <source>
        <dbReference type="Google" id="ProtNLM"/>
    </source>
</evidence>
<dbReference type="PANTHER" id="PTHR36439">
    <property type="entry name" value="BLL4334 PROTEIN"/>
    <property type="match status" value="1"/>
</dbReference>
<dbReference type="InterPro" id="IPR012545">
    <property type="entry name" value="DUF1697"/>
</dbReference>
<dbReference type="Gene3D" id="3.30.70.1280">
    <property type="entry name" value="SP0830-like domains"/>
    <property type="match status" value="1"/>
</dbReference>
<dbReference type="AlphaFoldDB" id="A0A1P8FA73"/>
<reference evidence="2" key="1">
    <citation type="submission" date="2016-11" db="EMBL/GenBank/DDBJ databases">
        <title>Dehalogenimonas formicexedens sp. nov., a chlorinated alkane respiring bacterium isolated from contaminated groundwater.</title>
        <authorList>
            <person name="Key T.A."/>
            <person name="Bowman K.S."/>
            <person name="Lee I."/>
            <person name="Chun J."/>
            <person name="Albuquerque L."/>
            <person name="da Costa M.S."/>
            <person name="Rainey F.A."/>
            <person name="Moe W.M."/>
        </authorList>
    </citation>
    <scope>NUCLEOTIDE SEQUENCE [LARGE SCALE GENOMIC DNA]</scope>
    <source>
        <strain evidence="2">NSZ-14</strain>
    </source>
</reference>
<dbReference type="SUPFAM" id="SSF160379">
    <property type="entry name" value="SP0830-like"/>
    <property type="match status" value="1"/>
</dbReference>
<keyword evidence="2" id="KW-1185">Reference proteome</keyword>
<protein>
    <recommendedName>
        <fullName evidence="3">DUF1697 domain-containing protein</fullName>
    </recommendedName>
</protein>
<dbReference type="STRING" id="1839801.Dform_02057"/>
<dbReference type="Proteomes" id="UP000185934">
    <property type="component" value="Chromosome"/>
</dbReference>
<dbReference type="KEGG" id="dfo:Dform_02057"/>
<dbReference type="RefSeq" id="WP_076004869.1">
    <property type="nucleotide sequence ID" value="NZ_CP018258.1"/>
</dbReference>
<dbReference type="PANTHER" id="PTHR36439:SF1">
    <property type="entry name" value="DUF1697 DOMAIN-CONTAINING PROTEIN"/>
    <property type="match status" value="1"/>
</dbReference>
<sequence length="186" mass="20937">MVYVALLRGVNVGGKGLVSMTDLKAELNGLGFREVRTYIQSGNILFETNDDVATVRHKLEDLLKAKFKIDTLVIVKTREQLKQVAQNAPEAWHSRDDLRRYVAFISEPLDPGDVLPEVELKEGIDSVKEGPGVLYFSILLSGRTRSRLNRLMSKPVYRSISFRDFTTVQKLAEMIEQTGVRQALGD</sequence>
<dbReference type="EMBL" id="CP018258">
    <property type="protein sequence ID" value="APV45366.1"/>
    <property type="molecule type" value="Genomic_DNA"/>
</dbReference>
<dbReference type="PIRSF" id="PIRSF008502">
    <property type="entry name" value="UCP008502"/>
    <property type="match status" value="1"/>
</dbReference>
<dbReference type="Gene3D" id="3.30.70.1260">
    <property type="entry name" value="bacterial protein sp0830 like"/>
    <property type="match status" value="1"/>
</dbReference>
<accession>A0A1P8FA73</accession>
<dbReference type="Pfam" id="PF08002">
    <property type="entry name" value="DUF1697"/>
    <property type="match status" value="1"/>
</dbReference>
<organism evidence="1 2">
    <name type="scientific">Dehalogenimonas formicexedens</name>
    <dbReference type="NCBI Taxonomy" id="1839801"/>
    <lineage>
        <taxon>Bacteria</taxon>
        <taxon>Bacillati</taxon>
        <taxon>Chloroflexota</taxon>
        <taxon>Dehalococcoidia</taxon>
        <taxon>Dehalococcoidales</taxon>
        <taxon>Dehalococcoidaceae</taxon>
        <taxon>Dehalogenimonas</taxon>
    </lineage>
</organism>
<evidence type="ECO:0000313" key="2">
    <source>
        <dbReference type="Proteomes" id="UP000185934"/>
    </source>
</evidence>
<dbReference type="OrthoDB" id="9806494at2"/>
<gene>
    <name evidence="1" type="ORF">Dform_02057</name>
</gene>